<dbReference type="OrthoDB" id="684590at2759"/>
<dbReference type="Proteomes" id="UP000327013">
    <property type="component" value="Chromosome 6"/>
</dbReference>
<feature type="compositionally biased region" description="Polar residues" evidence="1">
    <location>
        <begin position="49"/>
        <end position="65"/>
    </location>
</feature>
<accession>A0A5N6RIJ4</accession>
<dbReference type="PANTHER" id="PTHR37258:SF1">
    <property type="entry name" value="FANTOM PROTEIN"/>
    <property type="match status" value="1"/>
</dbReference>
<dbReference type="AlphaFoldDB" id="A0A5N6RIJ4"/>
<feature type="region of interest" description="Disordered" evidence="1">
    <location>
        <begin position="105"/>
        <end position="183"/>
    </location>
</feature>
<reference evidence="2 3" key="1">
    <citation type="submission" date="2019-06" db="EMBL/GenBank/DDBJ databases">
        <title>A chromosomal-level reference genome of Carpinus fangiana (Coryloideae, Betulaceae).</title>
        <authorList>
            <person name="Yang X."/>
            <person name="Wang Z."/>
            <person name="Zhang L."/>
            <person name="Hao G."/>
            <person name="Liu J."/>
            <person name="Yang Y."/>
        </authorList>
    </citation>
    <scope>NUCLEOTIDE SEQUENCE [LARGE SCALE GENOMIC DNA]</scope>
    <source>
        <strain evidence="2">Cfa_2016G</strain>
        <tissue evidence="2">Leaf</tissue>
    </source>
</reference>
<feature type="compositionally biased region" description="Basic and acidic residues" evidence="1">
    <location>
        <begin position="273"/>
        <end position="283"/>
    </location>
</feature>
<dbReference type="EMBL" id="CM017326">
    <property type="protein sequence ID" value="KAE8077611.1"/>
    <property type="molecule type" value="Genomic_DNA"/>
</dbReference>
<name>A0A5N6RIJ4_9ROSI</name>
<dbReference type="PANTHER" id="PTHR37258">
    <property type="entry name" value="FANTOM PROTEIN"/>
    <property type="match status" value="1"/>
</dbReference>
<proteinExistence type="predicted"/>
<feature type="compositionally biased region" description="Polar residues" evidence="1">
    <location>
        <begin position="157"/>
        <end position="166"/>
    </location>
</feature>
<evidence type="ECO:0000313" key="3">
    <source>
        <dbReference type="Proteomes" id="UP000327013"/>
    </source>
</evidence>
<feature type="compositionally biased region" description="Low complexity" evidence="1">
    <location>
        <begin position="126"/>
        <end position="136"/>
    </location>
</feature>
<feature type="compositionally biased region" description="Basic and acidic residues" evidence="1">
    <location>
        <begin position="66"/>
        <end position="81"/>
    </location>
</feature>
<feature type="region of interest" description="Disordered" evidence="1">
    <location>
        <begin position="1"/>
        <end position="84"/>
    </location>
</feature>
<feature type="compositionally biased region" description="Basic and acidic residues" evidence="1">
    <location>
        <begin position="138"/>
        <end position="156"/>
    </location>
</feature>
<keyword evidence="3" id="KW-1185">Reference proteome</keyword>
<feature type="compositionally biased region" description="Polar residues" evidence="1">
    <location>
        <begin position="257"/>
        <end position="272"/>
    </location>
</feature>
<sequence>MLCSVPPAGKSGSNWLDRLRSNRGFPTTTSSDNNDDDNNDNLGLDHFLRNQNPSESTRSNSGSTQSDHERVADRTHEKEHQPQQQLYNLMSNVLSELFFMDGDTGNTQSSKLSGKKFPRKQTAPKSLTTSTTNNNSHLQREEEEKSPACTPKDENARTTASFGSDNRLTKVKEGNVEAEEEERELVGYSASEVTVIDTSFGVWKSEKVVFRRKNVWKVREKRRKVRSFGRKKRKGNGGCDVDDEIVGELMKKPKVSGSESVAGSNRGQNPQNDLREEVCKDTPDDLTQVPKKRFPFSRSPRKSGKGSSSVILIKGMLSSKKHGGKILKKCHEDTRR</sequence>
<feature type="region of interest" description="Disordered" evidence="1">
    <location>
        <begin position="250"/>
        <end position="336"/>
    </location>
</feature>
<feature type="compositionally biased region" description="Basic residues" evidence="1">
    <location>
        <begin position="290"/>
        <end position="304"/>
    </location>
</feature>
<gene>
    <name evidence="2" type="ORF">FH972_016162</name>
</gene>
<organism evidence="2 3">
    <name type="scientific">Carpinus fangiana</name>
    <dbReference type="NCBI Taxonomy" id="176857"/>
    <lineage>
        <taxon>Eukaryota</taxon>
        <taxon>Viridiplantae</taxon>
        <taxon>Streptophyta</taxon>
        <taxon>Embryophyta</taxon>
        <taxon>Tracheophyta</taxon>
        <taxon>Spermatophyta</taxon>
        <taxon>Magnoliopsida</taxon>
        <taxon>eudicotyledons</taxon>
        <taxon>Gunneridae</taxon>
        <taxon>Pentapetalae</taxon>
        <taxon>rosids</taxon>
        <taxon>fabids</taxon>
        <taxon>Fagales</taxon>
        <taxon>Betulaceae</taxon>
        <taxon>Carpinus</taxon>
    </lineage>
</organism>
<feature type="compositionally biased region" description="Basic residues" evidence="1">
    <location>
        <begin position="319"/>
        <end position="328"/>
    </location>
</feature>
<evidence type="ECO:0000256" key="1">
    <source>
        <dbReference type="SAM" id="MobiDB-lite"/>
    </source>
</evidence>
<protein>
    <submittedName>
        <fullName evidence="2">Uncharacterized protein</fullName>
    </submittedName>
</protein>
<evidence type="ECO:0000313" key="2">
    <source>
        <dbReference type="EMBL" id="KAE8077611.1"/>
    </source>
</evidence>